<protein>
    <recommendedName>
        <fullName evidence="1">DUF5641 domain-containing protein</fullName>
    </recommendedName>
</protein>
<reference evidence="2" key="2">
    <citation type="submission" date="2017-10" db="EMBL/GenBank/DDBJ databases">
        <title>Ladona fulva Genome sequencing and assembly.</title>
        <authorList>
            <person name="Murali S."/>
            <person name="Richards S."/>
            <person name="Bandaranaike D."/>
            <person name="Bellair M."/>
            <person name="Blankenburg K."/>
            <person name="Chao H."/>
            <person name="Dinh H."/>
            <person name="Doddapaneni H."/>
            <person name="Dugan-Rocha S."/>
            <person name="Elkadiri S."/>
            <person name="Gnanaolivu R."/>
            <person name="Hernandez B."/>
            <person name="Skinner E."/>
            <person name="Javaid M."/>
            <person name="Lee S."/>
            <person name="Li M."/>
            <person name="Ming W."/>
            <person name="Munidasa M."/>
            <person name="Muniz J."/>
            <person name="Nguyen L."/>
            <person name="Hughes D."/>
            <person name="Osuji N."/>
            <person name="Pu L.-L."/>
            <person name="Puazo M."/>
            <person name="Qu C."/>
            <person name="Quiroz J."/>
            <person name="Raj R."/>
            <person name="Weissenberger G."/>
            <person name="Xin Y."/>
            <person name="Zou X."/>
            <person name="Han Y."/>
            <person name="Worley K."/>
            <person name="Muzny D."/>
            <person name="Gibbs R."/>
        </authorList>
    </citation>
    <scope>NUCLEOTIDE SEQUENCE</scope>
    <source>
        <strain evidence="2">Sampled in the wild</strain>
    </source>
</reference>
<accession>A0A8K0KDD4</accession>
<dbReference type="EMBL" id="KZ308565">
    <property type="protein sequence ID" value="KAG8231645.1"/>
    <property type="molecule type" value="Genomic_DNA"/>
</dbReference>
<dbReference type="AlphaFoldDB" id="A0A8K0KDD4"/>
<organism evidence="2 3">
    <name type="scientific">Ladona fulva</name>
    <name type="common">Scarce chaser dragonfly</name>
    <name type="synonym">Libellula fulva</name>
    <dbReference type="NCBI Taxonomy" id="123851"/>
    <lineage>
        <taxon>Eukaryota</taxon>
        <taxon>Metazoa</taxon>
        <taxon>Ecdysozoa</taxon>
        <taxon>Arthropoda</taxon>
        <taxon>Hexapoda</taxon>
        <taxon>Insecta</taxon>
        <taxon>Pterygota</taxon>
        <taxon>Palaeoptera</taxon>
        <taxon>Odonata</taxon>
        <taxon>Epiprocta</taxon>
        <taxon>Anisoptera</taxon>
        <taxon>Libelluloidea</taxon>
        <taxon>Libellulidae</taxon>
        <taxon>Ladona</taxon>
    </lineage>
</organism>
<reference evidence="2" key="1">
    <citation type="submission" date="2013-04" db="EMBL/GenBank/DDBJ databases">
        <authorList>
            <person name="Qu J."/>
            <person name="Murali S.C."/>
            <person name="Bandaranaike D."/>
            <person name="Bellair M."/>
            <person name="Blankenburg K."/>
            <person name="Chao H."/>
            <person name="Dinh H."/>
            <person name="Doddapaneni H."/>
            <person name="Downs B."/>
            <person name="Dugan-Rocha S."/>
            <person name="Elkadiri S."/>
            <person name="Gnanaolivu R.D."/>
            <person name="Hernandez B."/>
            <person name="Javaid M."/>
            <person name="Jayaseelan J.C."/>
            <person name="Lee S."/>
            <person name="Li M."/>
            <person name="Ming W."/>
            <person name="Munidasa M."/>
            <person name="Muniz J."/>
            <person name="Nguyen L."/>
            <person name="Ongeri F."/>
            <person name="Osuji N."/>
            <person name="Pu L.-L."/>
            <person name="Puazo M."/>
            <person name="Qu C."/>
            <person name="Quiroz J."/>
            <person name="Raj R."/>
            <person name="Weissenberger G."/>
            <person name="Xin Y."/>
            <person name="Zou X."/>
            <person name="Han Y."/>
            <person name="Richards S."/>
            <person name="Worley K."/>
            <person name="Muzny D."/>
            <person name="Gibbs R."/>
        </authorList>
    </citation>
    <scope>NUCLEOTIDE SEQUENCE</scope>
    <source>
        <strain evidence="2">Sampled in the wild</strain>
    </source>
</reference>
<dbReference type="PANTHER" id="PTHR47331:SF1">
    <property type="entry name" value="GAG-LIKE PROTEIN"/>
    <property type="match status" value="1"/>
</dbReference>
<evidence type="ECO:0000313" key="2">
    <source>
        <dbReference type="EMBL" id="KAG8231645.1"/>
    </source>
</evidence>
<sequence>MDRMCVPDAITVQNPHSAVCVFLIRSRTSGFVMRPIRSLLHSCTIEAALNSRPLTAKSSDPEEIDCLTPGHFLKYLHTLQQRSKWTRGIGDPKIGDLVLIRVSNLPTSLWKMGRIVQLFPEPPQVLLGS</sequence>
<dbReference type="Proteomes" id="UP000792457">
    <property type="component" value="Unassembled WGS sequence"/>
</dbReference>
<dbReference type="OrthoDB" id="6778955at2759"/>
<proteinExistence type="predicted"/>
<evidence type="ECO:0000313" key="3">
    <source>
        <dbReference type="Proteomes" id="UP000792457"/>
    </source>
</evidence>
<feature type="domain" description="DUF5641" evidence="1">
    <location>
        <begin position="74"/>
        <end position="121"/>
    </location>
</feature>
<dbReference type="InterPro" id="IPR040676">
    <property type="entry name" value="DUF5641"/>
</dbReference>
<dbReference type="PANTHER" id="PTHR47331">
    <property type="entry name" value="PHD-TYPE DOMAIN-CONTAINING PROTEIN"/>
    <property type="match status" value="1"/>
</dbReference>
<evidence type="ECO:0000259" key="1">
    <source>
        <dbReference type="Pfam" id="PF18701"/>
    </source>
</evidence>
<name>A0A8K0KDD4_LADFU</name>
<keyword evidence="3" id="KW-1185">Reference proteome</keyword>
<comment type="caution">
    <text evidence="2">The sequence shown here is derived from an EMBL/GenBank/DDBJ whole genome shotgun (WGS) entry which is preliminary data.</text>
</comment>
<gene>
    <name evidence="2" type="ORF">J437_LFUL011487</name>
</gene>
<dbReference type="Pfam" id="PF18701">
    <property type="entry name" value="DUF5641"/>
    <property type="match status" value="1"/>
</dbReference>